<keyword evidence="3" id="KW-1185">Reference proteome</keyword>
<evidence type="ECO:0000313" key="3">
    <source>
        <dbReference type="Proteomes" id="UP000183832"/>
    </source>
</evidence>
<evidence type="ECO:0000313" key="2">
    <source>
        <dbReference type="EMBL" id="CRK86414.1"/>
    </source>
</evidence>
<reference evidence="2 3" key="1">
    <citation type="submission" date="2015-04" db="EMBL/GenBank/DDBJ databases">
        <authorList>
            <person name="Syromyatnikov M.Y."/>
            <person name="Popov V.N."/>
        </authorList>
    </citation>
    <scope>NUCLEOTIDE SEQUENCE [LARGE SCALE GENOMIC DNA]</scope>
</reference>
<dbReference type="AlphaFoldDB" id="A0A1J1HIX3"/>
<evidence type="ECO:0000256" key="1">
    <source>
        <dbReference type="SAM" id="MobiDB-lite"/>
    </source>
</evidence>
<sequence length="64" mass="7712">MANPYTTQKKTQRKYGQKEKKEEEKKKDYLAFMFITNIMVWKVSLPTHSCRAHTVDKTETRKLF</sequence>
<proteinExistence type="predicted"/>
<dbReference type="Proteomes" id="UP000183832">
    <property type="component" value="Unassembled WGS sequence"/>
</dbReference>
<name>A0A1J1HIX3_9DIPT</name>
<protein>
    <submittedName>
        <fullName evidence="2">CLUMA_CG000317, isoform A</fullName>
    </submittedName>
</protein>
<dbReference type="EMBL" id="CVRI01000001">
    <property type="protein sequence ID" value="CRK86414.1"/>
    <property type="molecule type" value="Genomic_DNA"/>
</dbReference>
<accession>A0A1J1HIX3</accession>
<feature type="region of interest" description="Disordered" evidence="1">
    <location>
        <begin position="1"/>
        <end position="24"/>
    </location>
</feature>
<organism evidence="2 3">
    <name type="scientific">Clunio marinus</name>
    <dbReference type="NCBI Taxonomy" id="568069"/>
    <lineage>
        <taxon>Eukaryota</taxon>
        <taxon>Metazoa</taxon>
        <taxon>Ecdysozoa</taxon>
        <taxon>Arthropoda</taxon>
        <taxon>Hexapoda</taxon>
        <taxon>Insecta</taxon>
        <taxon>Pterygota</taxon>
        <taxon>Neoptera</taxon>
        <taxon>Endopterygota</taxon>
        <taxon>Diptera</taxon>
        <taxon>Nematocera</taxon>
        <taxon>Chironomoidea</taxon>
        <taxon>Chironomidae</taxon>
        <taxon>Clunio</taxon>
    </lineage>
</organism>
<gene>
    <name evidence="2" type="ORF">CLUMA_CG000317</name>
</gene>